<evidence type="ECO:0000313" key="3">
    <source>
        <dbReference type="Proteomes" id="UP001243989"/>
    </source>
</evidence>
<feature type="signal peptide" evidence="1">
    <location>
        <begin position="1"/>
        <end position="21"/>
    </location>
</feature>
<gene>
    <name evidence="2" type="ORF">BDP81DRAFT_217479</name>
</gene>
<comment type="caution">
    <text evidence="2">The sequence shown here is derived from an EMBL/GenBank/DDBJ whole genome shotgun (WGS) entry which is preliminary data.</text>
</comment>
<name>A0AAJ0EHG7_9PEZI</name>
<proteinExistence type="predicted"/>
<protein>
    <recommendedName>
        <fullName evidence="4">Secreted protein</fullName>
    </recommendedName>
</protein>
<evidence type="ECO:0000313" key="2">
    <source>
        <dbReference type="EMBL" id="KAK1637016.1"/>
    </source>
</evidence>
<dbReference type="AlphaFoldDB" id="A0AAJ0EHG7"/>
<keyword evidence="1" id="KW-0732">Signal</keyword>
<evidence type="ECO:0008006" key="4">
    <source>
        <dbReference type="Google" id="ProtNLM"/>
    </source>
</evidence>
<dbReference type="GeneID" id="85467599"/>
<dbReference type="EMBL" id="JAHMHQ010000009">
    <property type="protein sequence ID" value="KAK1637016.1"/>
    <property type="molecule type" value="Genomic_DNA"/>
</dbReference>
<organism evidence="2 3">
    <name type="scientific">Colletotrichum phormii</name>
    <dbReference type="NCBI Taxonomy" id="359342"/>
    <lineage>
        <taxon>Eukaryota</taxon>
        <taxon>Fungi</taxon>
        <taxon>Dikarya</taxon>
        <taxon>Ascomycota</taxon>
        <taxon>Pezizomycotina</taxon>
        <taxon>Sordariomycetes</taxon>
        <taxon>Hypocreomycetidae</taxon>
        <taxon>Glomerellales</taxon>
        <taxon>Glomerellaceae</taxon>
        <taxon>Colletotrichum</taxon>
        <taxon>Colletotrichum acutatum species complex</taxon>
    </lineage>
</organism>
<sequence>MSLFFLFLCSMIYFPPAMVGGRVGQRERGMGHGAMQSSYCCCGLTVLNDGEGTAANIMKRTVLGGHCISV</sequence>
<dbReference type="RefSeq" id="XP_060445623.1">
    <property type="nucleotide sequence ID" value="XM_060582737.1"/>
</dbReference>
<evidence type="ECO:0000256" key="1">
    <source>
        <dbReference type="SAM" id="SignalP"/>
    </source>
</evidence>
<feature type="chain" id="PRO_5042619458" description="Secreted protein" evidence="1">
    <location>
        <begin position="22"/>
        <end position="70"/>
    </location>
</feature>
<keyword evidence="3" id="KW-1185">Reference proteome</keyword>
<dbReference type="Proteomes" id="UP001243989">
    <property type="component" value="Unassembled WGS sequence"/>
</dbReference>
<accession>A0AAJ0EHG7</accession>
<reference evidence="2" key="1">
    <citation type="submission" date="2021-06" db="EMBL/GenBank/DDBJ databases">
        <title>Comparative genomics, transcriptomics and evolutionary studies reveal genomic signatures of adaptation to plant cell wall in hemibiotrophic fungi.</title>
        <authorList>
            <consortium name="DOE Joint Genome Institute"/>
            <person name="Baroncelli R."/>
            <person name="Diaz J.F."/>
            <person name="Benocci T."/>
            <person name="Peng M."/>
            <person name="Battaglia E."/>
            <person name="Haridas S."/>
            <person name="Andreopoulos W."/>
            <person name="Labutti K."/>
            <person name="Pangilinan J."/>
            <person name="Floch G.L."/>
            <person name="Makela M.R."/>
            <person name="Henrissat B."/>
            <person name="Grigoriev I.V."/>
            <person name="Crouch J.A."/>
            <person name="De Vries R.P."/>
            <person name="Sukno S.A."/>
            <person name="Thon M.R."/>
        </authorList>
    </citation>
    <scope>NUCLEOTIDE SEQUENCE</scope>
    <source>
        <strain evidence="2">CBS 102054</strain>
    </source>
</reference>